<proteinExistence type="predicted"/>
<comment type="caution">
    <text evidence="1">The sequence shown here is derived from an EMBL/GenBank/DDBJ whole genome shotgun (WGS) entry which is preliminary data.</text>
</comment>
<name>A0ABC8LSM6_ERUVS</name>
<dbReference type="Proteomes" id="UP001642260">
    <property type="component" value="Unassembled WGS sequence"/>
</dbReference>
<protein>
    <submittedName>
        <fullName evidence="1">Uncharacterized protein</fullName>
    </submittedName>
</protein>
<accession>A0ABC8LSM6</accession>
<keyword evidence="2" id="KW-1185">Reference proteome</keyword>
<organism evidence="1 2">
    <name type="scientific">Eruca vesicaria subsp. sativa</name>
    <name type="common">Garden rocket</name>
    <name type="synonym">Eruca sativa</name>
    <dbReference type="NCBI Taxonomy" id="29727"/>
    <lineage>
        <taxon>Eukaryota</taxon>
        <taxon>Viridiplantae</taxon>
        <taxon>Streptophyta</taxon>
        <taxon>Embryophyta</taxon>
        <taxon>Tracheophyta</taxon>
        <taxon>Spermatophyta</taxon>
        <taxon>Magnoliopsida</taxon>
        <taxon>eudicotyledons</taxon>
        <taxon>Gunneridae</taxon>
        <taxon>Pentapetalae</taxon>
        <taxon>rosids</taxon>
        <taxon>malvids</taxon>
        <taxon>Brassicales</taxon>
        <taxon>Brassicaceae</taxon>
        <taxon>Brassiceae</taxon>
        <taxon>Eruca</taxon>
    </lineage>
</organism>
<evidence type="ECO:0000313" key="1">
    <source>
        <dbReference type="EMBL" id="CAH8386850.1"/>
    </source>
</evidence>
<reference evidence="1 2" key="1">
    <citation type="submission" date="2022-03" db="EMBL/GenBank/DDBJ databases">
        <authorList>
            <person name="Macdonald S."/>
            <person name="Ahmed S."/>
            <person name="Newling K."/>
        </authorList>
    </citation>
    <scope>NUCLEOTIDE SEQUENCE [LARGE SCALE GENOMIC DNA]</scope>
</reference>
<dbReference type="EMBL" id="CAKOAT010724043">
    <property type="protein sequence ID" value="CAH8386850.1"/>
    <property type="molecule type" value="Genomic_DNA"/>
</dbReference>
<gene>
    <name evidence="1" type="ORF">ERUC_LOCUS39333</name>
</gene>
<sequence>MTIHTKHIIRVWDHFMTPDEEAKVFGIINEVIDERPLELVKDVVGDEIKDKSSS</sequence>
<evidence type="ECO:0000313" key="2">
    <source>
        <dbReference type="Proteomes" id="UP001642260"/>
    </source>
</evidence>
<dbReference type="AlphaFoldDB" id="A0ABC8LSM6"/>